<comment type="subunit">
    <text evidence="9">Interacts with the poly(A) tail of mRNA in nucleus.</text>
</comment>
<evidence type="ECO:0000256" key="8">
    <source>
        <dbReference type="ARBA" id="ARBA00061069"/>
    </source>
</evidence>
<evidence type="ECO:0000256" key="9">
    <source>
        <dbReference type="ARBA" id="ARBA00063471"/>
    </source>
</evidence>
<dbReference type="InterPro" id="IPR012677">
    <property type="entry name" value="Nucleotide-bd_a/b_plait_sf"/>
</dbReference>
<dbReference type="GO" id="GO:0005634">
    <property type="term" value="C:nucleus"/>
    <property type="evidence" value="ECO:0007669"/>
    <property type="project" value="UniProtKB-SubCell"/>
</dbReference>
<dbReference type="AlphaFoldDB" id="A0A9D5D3X3"/>
<evidence type="ECO:0000256" key="3">
    <source>
        <dbReference type="ARBA" id="ARBA00022664"/>
    </source>
</evidence>
<gene>
    <name evidence="12" type="ORF">J5N97_003277</name>
</gene>
<dbReference type="GO" id="GO:0005829">
    <property type="term" value="C:cytosol"/>
    <property type="evidence" value="ECO:0007669"/>
    <property type="project" value="TreeGrafter"/>
</dbReference>
<evidence type="ECO:0000256" key="2">
    <source>
        <dbReference type="ARBA" id="ARBA00004463"/>
    </source>
</evidence>
<keyword evidence="6" id="KW-0539">Nucleus</keyword>
<comment type="function">
    <text evidence="7">Heterogeneous nuclear ribonucleoprotein (hnRNP)-protein binding the poly(A) tail of mRNA and probably involved in some steps of pre-mRNA maturation.</text>
</comment>
<dbReference type="OrthoDB" id="446113at2759"/>
<protein>
    <recommendedName>
        <fullName evidence="11">RRM domain-containing protein</fullName>
    </recommendedName>
</protein>
<dbReference type="SUPFAM" id="SSF54928">
    <property type="entry name" value="RNA-binding domain, RBD"/>
    <property type="match status" value="1"/>
</dbReference>
<dbReference type="SMART" id="SM00360">
    <property type="entry name" value="RRM"/>
    <property type="match status" value="1"/>
</dbReference>
<dbReference type="FunFam" id="3.30.70.330:FF:000144">
    <property type="entry name" value="Polyadenylate-binding protein RBP47B"/>
    <property type="match status" value="1"/>
</dbReference>
<evidence type="ECO:0000313" key="13">
    <source>
        <dbReference type="Proteomes" id="UP001085076"/>
    </source>
</evidence>
<comment type="subcellular location">
    <subcellularLocation>
        <location evidence="2">Cytoplasmic granule</location>
    </subcellularLocation>
    <subcellularLocation>
        <location evidence="1">Nucleus</location>
    </subcellularLocation>
</comment>
<evidence type="ECO:0000256" key="7">
    <source>
        <dbReference type="ARBA" id="ARBA00057395"/>
    </source>
</evidence>
<dbReference type="InterPro" id="IPR000504">
    <property type="entry name" value="RRM_dom"/>
</dbReference>
<keyword evidence="3" id="KW-0507">mRNA processing</keyword>
<evidence type="ECO:0000259" key="11">
    <source>
        <dbReference type="PROSITE" id="PS50102"/>
    </source>
</evidence>
<evidence type="ECO:0000256" key="6">
    <source>
        <dbReference type="ARBA" id="ARBA00023242"/>
    </source>
</evidence>
<dbReference type="PANTHER" id="PTHR47640:SF16">
    <property type="entry name" value="POLYADENYLATE-BINDING PROTEIN RBP47C-RELATED"/>
    <property type="match status" value="1"/>
</dbReference>
<evidence type="ECO:0000256" key="4">
    <source>
        <dbReference type="ARBA" id="ARBA00022737"/>
    </source>
</evidence>
<dbReference type="Gene3D" id="3.30.70.330">
    <property type="match status" value="1"/>
</dbReference>
<keyword evidence="5 10" id="KW-0694">RNA-binding</keyword>
<reference evidence="12" key="1">
    <citation type="submission" date="2021-03" db="EMBL/GenBank/DDBJ databases">
        <authorList>
            <person name="Li Z."/>
            <person name="Yang C."/>
        </authorList>
    </citation>
    <scope>NUCLEOTIDE SEQUENCE</scope>
    <source>
        <strain evidence="12">Dzin_1.0</strain>
        <tissue evidence="12">Leaf</tissue>
    </source>
</reference>
<keyword evidence="13" id="KW-1185">Reference proteome</keyword>
<feature type="domain" description="RRM" evidence="11">
    <location>
        <begin position="12"/>
        <end position="91"/>
    </location>
</feature>
<dbReference type="GO" id="GO:0003729">
    <property type="term" value="F:mRNA binding"/>
    <property type="evidence" value="ECO:0007669"/>
    <property type="project" value="InterPro"/>
</dbReference>
<name>A0A9D5D3X3_9LILI</name>
<proteinExistence type="inferred from homology"/>
<dbReference type="GO" id="GO:0006397">
    <property type="term" value="P:mRNA processing"/>
    <property type="evidence" value="ECO:0007669"/>
    <property type="project" value="UniProtKB-KW"/>
</dbReference>
<dbReference type="Pfam" id="PF00076">
    <property type="entry name" value="RRM_1"/>
    <property type="match status" value="1"/>
</dbReference>
<dbReference type="PROSITE" id="PS50102">
    <property type="entry name" value="RRM"/>
    <property type="match status" value="1"/>
</dbReference>
<dbReference type="Proteomes" id="UP001085076">
    <property type="component" value="Miscellaneous, Linkage group lg01"/>
</dbReference>
<comment type="similarity">
    <text evidence="8">Belongs to the polyadenylate-binding RBP47 family.</text>
</comment>
<dbReference type="EMBL" id="JAGGNH010000001">
    <property type="protein sequence ID" value="KAJ0984921.1"/>
    <property type="molecule type" value="Genomic_DNA"/>
</dbReference>
<sequence>MGDRRSGAASDHFIFVGDLASVVTDTMLQETIASRYSSVKGAKVVIDANTGRLKGYGFVRFGDDEEKTQAMTGMNGVYCSGRPMRVGAATPRKSSGIPEFRITHKDF</sequence>
<dbReference type="InterPro" id="IPR050825">
    <property type="entry name" value="RBM42_RBP45_47-like"/>
</dbReference>
<evidence type="ECO:0000313" key="12">
    <source>
        <dbReference type="EMBL" id="KAJ0984921.1"/>
    </source>
</evidence>
<dbReference type="InterPro" id="IPR035979">
    <property type="entry name" value="RBD_domain_sf"/>
</dbReference>
<comment type="caution">
    <text evidence="12">The sequence shown here is derived from an EMBL/GenBank/DDBJ whole genome shotgun (WGS) entry which is preliminary data.</text>
</comment>
<dbReference type="PANTHER" id="PTHR47640">
    <property type="entry name" value="TRNA SELENOCYSTEINE 1-ASSOCIATED PROTEIN 1-RELATED-RELATED"/>
    <property type="match status" value="1"/>
</dbReference>
<evidence type="ECO:0000256" key="5">
    <source>
        <dbReference type="ARBA" id="ARBA00022884"/>
    </source>
</evidence>
<reference evidence="12" key="2">
    <citation type="journal article" date="2022" name="Hortic Res">
        <title>The genome of Dioscorea zingiberensis sheds light on the biosynthesis, origin and evolution of the medicinally important diosgenin saponins.</title>
        <authorList>
            <person name="Li Y."/>
            <person name="Tan C."/>
            <person name="Li Z."/>
            <person name="Guo J."/>
            <person name="Li S."/>
            <person name="Chen X."/>
            <person name="Wang C."/>
            <person name="Dai X."/>
            <person name="Yang H."/>
            <person name="Song W."/>
            <person name="Hou L."/>
            <person name="Xu J."/>
            <person name="Tong Z."/>
            <person name="Xu A."/>
            <person name="Yuan X."/>
            <person name="Wang W."/>
            <person name="Yang Q."/>
            <person name="Chen L."/>
            <person name="Sun Z."/>
            <person name="Wang K."/>
            <person name="Pan B."/>
            <person name="Chen J."/>
            <person name="Bao Y."/>
            <person name="Liu F."/>
            <person name="Qi X."/>
            <person name="Gang D.R."/>
            <person name="Wen J."/>
            <person name="Li J."/>
        </authorList>
    </citation>
    <scope>NUCLEOTIDE SEQUENCE</scope>
    <source>
        <strain evidence="12">Dzin_1.0</strain>
    </source>
</reference>
<keyword evidence="4" id="KW-0677">Repeat</keyword>
<organism evidence="12 13">
    <name type="scientific">Dioscorea zingiberensis</name>
    <dbReference type="NCBI Taxonomy" id="325984"/>
    <lineage>
        <taxon>Eukaryota</taxon>
        <taxon>Viridiplantae</taxon>
        <taxon>Streptophyta</taxon>
        <taxon>Embryophyta</taxon>
        <taxon>Tracheophyta</taxon>
        <taxon>Spermatophyta</taxon>
        <taxon>Magnoliopsida</taxon>
        <taxon>Liliopsida</taxon>
        <taxon>Dioscoreales</taxon>
        <taxon>Dioscoreaceae</taxon>
        <taxon>Dioscorea</taxon>
    </lineage>
</organism>
<accession>A0A9D5D3X3</accession>
<evidence type="ECO:0000256" key="1">
    <source>
        <dbReference type="ARBA" id="ARBA00004123"/>
    </source>
</evidence>
<evidence type="ECO:0000256" key="10">
    <source>
        <dbReference type="PROSITE-ProRule" id="PRU00176"/>
    </source>
</evidence>